<dbReference type="PROSITE" id="PS51257">
    <property type="entry name" value="PROKAR_LIPOPROTEIN"/>
    <property type="match status" value="1"/>
</dbReference>
<keyword evidence="3" id="KW-1185">Reference proteome</keyword>
<sequence>MRISSALTLAGLVAGSSAAACPYAERAAAAAAAPAGCPYAQRAAAAPAKKSPELSRRGPIKGKEGIFYMNRIGPSGAQLWISNADGSNATQLMGNQTHAFDYHPTWSADGQWITFTSERRGAGQSDLYRVHPDGTGLETLAATDSVEDIGVLSPNNTLLAYVSTLGNYTTNIWVKDLTTGLAQNLTDTATNRADNTWPTGHFRPSWSPDGQWIVFSSDRNTDWTGHSEGIGWEHTQSLGLYAVRPDGSGFRLIIRESGFSLGTPQFSADGKRIIYNNMTTEDTYGCHGVSAQQEAVTAQIYSVDFATGTDIVAHTSGDYPKVGQHFIGNTTNIGYLIKAGDAAIHYTQPDRTHQSFNTSTLRDPWWSPDGSKLVYWVPNWTQQAPELSLWSFDSAWEYRYMDVFPMHNVAANRLATTQKVLGSANGSLVTSSTEYTDLTDALDSYSIYSINNSTDVEWLEEGNSGAFQPSWNPDGTELVVGFGAWFVSRTESNASIYHAFANGTYHTNLTDGTDNSGFPSWSPKGDAIVYRKWSLGTGVPFGLEILNFTTGETHSLTTGWDNTPGWSPDGERIVFTRNNNWTESYGPRWYADRFDIYTIRPDGSDLHRVTDSLANDAHAVWSQDGRIMWSSGMYGFKDESALFDDTFQPYGQIMVMNYDGTDKTIVTDTIWEDSMPLYMPNEYLE</sequence>
<feature type="signal peptide" evidence="1">
    <location>
        <begin position="1"/>
        <end position="18"/>
    </location>
</feature>
<feature type="chain" id="PRO_5016296344" evidence="1">
    <location>
        <begin position="19"/>
        <end position="685"/>
    </location>
</feature>
<dbReference type="Pfam" id="PF07676">
    <property type="entry name" value="PD40"/>
    <property type="match status" value="3"/>
</dbReference>
<organism evidence="2 3">
    <name type="scientific">Aspergillus ellipticus CBS 707.79</name>
    <dbReference type="NCBI Taxonomy" id="1448320"/>
    <lineage>
        <taxon>Eukaryota</taxon>
        <taxon>Fungi</taxon>
        <taxon>Dikarya</taxon>
        <taxon>Ascomycota</taxon>
        <taxon>Pezizomycotina</taxon>
        <taxon>Eurotiomycetes</taxon>
        <taxon>Eurotiomycetidae</taxon>
        <taxon>Eurotiales</taxon>
        <taxon>Aspergillaceae</taxon>
        <taxon>Aspergillus</taxon>
        <taxon>Aspergillus subgen. Circumdati</taxon>
    </lineage>
</organism>
<dbReference type="Proteomes" id="UP000247810">
    <property type="component" value="Unassembled WGS sequence"/>
</dbReference>
<protein>
    <submittedName>
        <fullName evidence="2">Tat pathway signal sequence domain-containing protein</fullName>
    </submittedName>
</protein>
<dbReference type="OrthoDB" id="43744at2759"/>
<evidence type="ECO:0000313" key="2">
    <source>
        <dbReference type="EMBL" id="PYH89046.1"/>
    </source>
</evidence>
<gene>
    <name evidence="2" type="ORF">BO71DRAFT_390458</name>
</gene>
<proteinExistence type="predicted"/>
<dbReference type="PANTHER" id="PTHR32161">
    <property type="entry name" value="DPP6 N-TERMINAL DOMAIN-LIKE PROTEIN"/>
    <property type="match status" value="1"/>
</dbReference>
<dbReference type="STRING" id="1448320.A0A319CUW8"/>
<dbReference type="AlphaFoldDB" id="A0A319CUW8"/>
<name>A0A319CUW8_9EURO</name>
<evidence type="ECO:0000313" key="3">
    <source>
        <dbReference type="Proteomes" id="UP000247810"/>
    </source>
</evidence>
<dbReference type="PANTHER" id="PTHR32161:SF8">
    <property type="entry name" value="DPP6 N-TERMINAL DOMAIN-LIKE PROTEIN"/>
    <property type="match status" value="1"/>
</dbReference>
<dbReference type="InterPro" id="IPR011042">
    <property type="entry name" value="6-blade_b-propeller_TolB-like"/>
</dbReference>
<dbReference type="SUPFAM" id="SSF82171">
    <property type="entry name" value="DPP6 N-terminal domain-like"/>
    <property type="match status" value="1"/>
</dbReference>
<accession>A0A319CUW8</accession>
<dbReference type="InterPro" id="IPR011659">
    <property type="entry name" value="WD40"/>
</dbReference>
<reference evidence="2 3" key="1">
    <citation type="submission" date="2018-02" db="EMBL/GenBank/DDBJ databases">
        <title>The genomes of Aspergillus section Nigri reveals drivers in fungal speciation.</title>
        <authorList>
            <consortium name="DOE Joint Genome Institute"/>
            <person name="Vesth T.C."/>
            <person name="Nybo J."/>
            <person name="Theobald S."/>
            <person name="Brandl J."/>
            <person name="Frisvad J.C."/>
            <person name="Nielsen K.F."/>
            <person name="Lyhne E.K."/>
            <person name="Kogle M.E."/>
            <person name="Kuo A."/>
            <person name="Riley R."/>
            <person name="Clum A."/>
            <person name="Nolan M."/>
            <person name="Lipzen A."/>
            <person name="Salamov A."/>
            <person name="Henrissat B."/>
            <person name="Wiebenga A."/>
            <person name="De vries R.P."/>
            <person name="Grigoriev I.V."/>
            <person name="Mortensen U.H."/>
            <person name="Andersen M.R."/>
            <person name="Baker S.E."/>
        </authorList>
    </citation>
    <scope>NUCLEOTIDE SEQUENCE [LARGE SCALE GENOMIC DNA]</scope>
    <source>
        <strain evidence="2 3">CBS 707.79</strain>
    </source>
</reference>
<dbReference type="EMBL" id="KZ826051">
    <property type="protein sequence ID" value="PYH89046.1"/>
    <property type="molecule type" value="Genomic_DNA"/>
</dbReference>
<evidence type="ECO:0000256" key="1">
    <source>
        <dbReference type="SAM" id="SignalP"/>
    </source>
</evidence>
<dbReference type="Gene3D" id="2.120.10.30">
    <property type="entry name" value="TolB, C-terminal domain"/>
    <property type="match status" value="2"/>
</dbReference>
<keyword evidence="1" id="KW-0732">Signal</keyword>
<dbReference type="SUPFAM" id="SSF69304">
    <property type="entry name" value="Tricorn protease N-terminal domain"/>
    <property type="match status" value="1"/>
</dbReference>
<dbReference type="VEuPathDB" id="FungiDB:BO71DRAFT_390458"/>